<reference evidence="2 3" key="1">
    <citation type="submission" date="2017-07" db="EMBL/GenBank/DDBJ databases">
        <title>Genome Sequence of Sulfitobacter pseudonitzschiae Strain SMR1 Isolated from a culture of the Diatom Skeletonema marinoi.</title>
        <authorList>
            <person name="Topel M."/>
            <person name="Pinder M.I.M."/>
            <person name="Johansson O.N."/>
            <person name="Kourtchenko O."/>
            <person name="Godhe A."/>
            <person name="Clarke A.K."/>
        </authorList>
    </citation>
    <scope>NUCLEOTIDE SEQUENCE [LARGE SCALE GENOMIC DNA]</scope>
    <source>
        <strain evidence="2 3">SMR1</strain>
    </source>
</reference>
<proteinExistence type="predicted"/>
<keyword evidence="1" id="KW-1133">Transmembrane helix</keyword>
<keyword evidence="1" id="KW-0472">Membrane</keyword>
<dbReference type="EMBL" id="CP022415">
    <property type="protein sequence ID" value="ASM72485.1"/>
    <property type="molecule type" value="Genomic_DNA"/>
</dbReference>
<dbReference type="Proteomes" id="UP000199754">
    <property type="component" value="Chromosome"/>
</dbReference>
<accession>A0A221K0G5</accession>
<evidence type="ECO:0000313" key="2">
    <source>
        <dbReference type="EMBL" id="ASM72485.1"/>
    </source>
</evidence>
<dbReference type="KEGG" id="spse:SULPSESMR1_01672"/>
<keyword evidence="3" id="KW-1185">Reference proteome</keyword>
<dbReference type="STRING" id="1402135.SAMN05444149_105476"/>
<name>A0A221K0G5_9RHOB</name>
<sequence>MTTMRMIKSIATRAESTLLQDAMGAAALMVMLVVGLHLPAFV</sequence>
<organism evidence="2 3">
    <name type="scientific">Pseudosulfitobacter pseudonitzschiae</name>
    <dbReference type="NCBI Taxonomy" id="1402135"/>
    <lineage>
        <taxon>Bacteria</taxon>
        <taxon>Pseudomonadati</taxon>
        <taxon>Pseudomonadota</taxon>
        <taxon>Alphaproteobacteria</taxon>
        <taxon>Rhodobacterales</taxon>
        <taxon>Roseobacteraceae</taxon>
        <taxon>Pseudosulfitobacter</taxon>
    </lineage>
</organism>
<evidence type="ECO:0000313" key="3">
    <source>
        <dbReference type="Proteomes" id="UP000199754"/>
    </source>
</evidence>
<keyword evidence="1" id="KW-0812">Transmembrane</keyword>
<dbReference type="RefSeq" id="WP_275888355.1">
    <property type="nucleotide sequence ID" value="NZ_CP022415.1"/>
</dbReference>
<gene>
    <name evidence="2" type="ORF">SULPSESMR1_01672</name>
</gene>
<dbReference type="AlphaFoldDB" id="A0A221K0G5"/>
<feature type="transmembrane region" description="Helical" evidence="1">
    <location>
        <begin position="21"/>
        <end position="41"/>
    </location>
</feature>
<evidence type="ECO:0000256" key="1">
    <source>
        <dbReference type="SAM" id="Phobius"/>
    </source>
</evidence>
<protein>
    <submittedName>
        <fullName evidence="2">Uncharacterized protein</fullName>
    </submittedName>
</protein>